<protein>
    <recommendedName>
        <fullName evidence="2">Aminotransferase-like plant mobile domain-containing protein</fullName>
    </recommendedName>
</protein>
<feature type="transmembrane region" description="Helical" evidence="1">
    <location>
        <begin position="20"/>
        <end position="37"/>
    </location>
</feature>
<comment type="caution">
    <text evidence="3">The sequence shown here is derived from an EMBL/GenBank/DDBJ whole genome shotgun (WGS) entry which is preliminary data.</text>
</comment>
<organism evidence="3 4">
    <name type="scientific">Arachis hypogaea</name>
    <name type="common">Peanut</name>
    <dbReference type="NCBI Taxonomy" id="3818"/>
    <lineage>
        <taxon>Eukaryota</taxon>
        <taxon>Viridiplantae</taxon>
        <taxon>Streptophyta</taxon>
        <taxon>Embryophyta</taxon>
        <taxon>Tracheophyta</taxon>
        <taxon>Spermatophyta</taxon>
        <taxon>Magnoliopsida</taxon>
        <taxon>eudicotyledons</taxon>
        <taxon>Gunneridae</taxon>
        <taxon>Pentapetalae</taxon>
        <taxon>rosids</taxon>
        <taxon>fabids</taxon>
        <taxon>Fabales</taxon>
        <taxon>Fabaceae</taxon>
        <taxon>Papilionoideae</taxon>
        <taxon>50 kb inversion clade</taxon>
        <taxon>dalbergioids sensu lato</taxon>
        <taxon>Dalbergieae</taxon>
        <taxon>Pterocarpus clade</taxon>
        <taxon>Arachis</taxon>
    </lineage>
</organism>
<evidence type="ECO:0000259" key="2">
    <source>
        <dbReference type="Pfam" id="PF10536"/>
    </source>
</evidence>
<keyword evidence="1" id="KW-0812">Transmembrane</keyword>
<keyword evidence="1" id="KW-1133">Transmembrane helix</keyword>
<evidence type="ECO:0000313" key="3">
    <source>
        <dbReference type="EMBL" id="RYR48158.1"/>
    </source>
</evidence>
<dbReference type="AlphaFoldDB" id="A0A445CB50"/>
<dbReference type="Pfam" id="PF10536">
    <property type="entry name" value="PMD"/>
    <property type="match status" value="1"/>
</dbReference>
<gene>
    <name evidence="3" type="ORF">Ahy_A07g034155</name>
</gene>
<sequence>MSYADLEIQPIVPPGITEAEVFVAVVCPLLCFAIVEWHQVDRVMRQFGGLQHIPIRLLNIDEMHAHDGRFSRGEWYPKFLGSWHELWNARRDHMLPVHHAINLRPSRAYLT</sequence>
<keyword evidence="4" id="KW-1185">Reference proteome</keyword>
<feature type="domain" description="Aminotransferase-like plant mobile" evidence="2">
    <location>
        <begin position="18"/>
        <end position="93"/>
    </location>
</feature>
<dbReference type="Proteomes" id="UP000289738">
    <property type="component" value="Chromosome A07"/>
</dbReference>
<reference evidence="3 4" key="1">
    <citation type="submission" date="2019-01" db="EMBL/GenBank/DDBJ databases">
        <title>Sequencing of cultivated peanut Arachis hypogaea provides insights into genome evolution and oil improvement.</title>
        <authorList>
            <person name="Chen X."/>
        </authorList>
    </citation>
    <scope>NUCLEOTIDE SEQUENCE [LARGE SCALE GENOMIC DNA]</scope>
    <source>
        <strain evidence="4">cv. Fuhuasheng</strain>
        <tissue evidence="3">Leaves</tissue>
    </source>
</reference>
<dbReference type="EMBL" id="SDMP01000007">
    <property type="protein sequence ID" value="RYR48158.1"/>
    <property type="molecule type" value="Genomic_DNA"/>
</dbReference>
<dbReference type="InterPro" id="IPR019557">
    <property type="entry name" value="AminoTfrase-like_pln_mobile"/>
</dbReference>
<accession>A0A445CB50</accession>
<evidence type="ECO:0000256" key="1">
    <source>
        <dbReference type="SAM" id="Phobius"/>
    </source>
</evidence>
<name>A0A445CB50_ARAHY</name>
<evidence type="ECO:0000313" key="4">
    <source>
        <dbReference type="Proteomes" id="UP000289738"/>
    </source>
</evidence>
<keyword evidence="1" id="KW-0472">Membrane</keyword>
<proteinExistence type="predicted"/>